<protein>
    <submittedName>
        <fullName evidence="1">Uncharacterized protein</fullName>
    </submittedName>
</protein>
<dbReference type="AlphaFoldDB" id="A0A173RZ58"/>
<accession>A0A173RZ58</accession>
<dbReference type="OrthoDB" id="2067487at2"/>
<name>A0A173RZ58_9FIRM</name>
<dbReference type="Proteomes" id="UP000095649">
    <property type="component" value="Unassembled WGS sequence"/>
</dbReference>
<dbReference type="EMBL" id="CYXN01000003">
    <property type="protein sequence ID" value="CUM82398.1"/>
    <property type="molecule type" value="Genomic_DNA"/>
</dbReference>
<evidence type="ECO:0000313" key="1">
    <source>
        <dbReference type="EMBL" id="CUM82398.1"/>
    </source>
</evidence>
<organism evidence="1 2">
    <name type="scientific">Faecalibacterium prausnitzii</name>
    <dbReference type="NCBI Taxonomy" id="853"/>
    <lineage>
        <taxon>Bacteria</taxon>
        <taxon>Bacillati</taxon>
        <taxon>Bacillota</taxon>
        <taxon>Clostridia</taxon>
        <taxon>Eubacteriales</taxon>
        <taxon>Oscillospiraceae</taxon>
        <taxon>Faecalibacterium</taxon>
    </lineage>
</organism>
<gene>
    <name evidence="1" type="ORF">ERS852582_00705</name>
</gene>
<evidence type="ECO:0000313" key="2">
    <source>
        <dbReference type="Proteomes" id="UP000095649"/>
    </source>
</evidence>
<dbReference type="RefSeq" id="WP_055185334.1">
    <property type="nucleotide sequence ID" value="NZ_CYXN01000003.1"/>
</dbReference>
<sequence length="341" mass="36596">MNTTAPHALKKRLLTLILSFAFLLTCLPAALAVDLNVDAGFYFKQSRGGTCTLASAAMMLRRRAYFDGLSDWTNVTENSVRSTAWANGLAHSFTYKEMQVGYATLPSGLQSKTAVLISLLEQHPEGIVLYDRTQPHAVLLTDYTNGIFYCSDPAGNIGYGRIPITSSSVSIARASCYWYVTADHNSVAAQADGLRLEGVRYPVNIRTGSGMALTGTANSASGTTLTSVQVAVLDAADQTVQSAEAQVNAAAFSLNTLDSQIRFGELPEGSYTYMVLMTDSTGESLCFASDFTVSGSASSTQTYWSVKDAEGTKLQQTVQQMETTVETAAETTVSWFAQLFG</sequence>
<reference evidence="1 2" key="1">
    <citation type="submission" date="2015-09" db="EMBL/GenBank/DDBJ databases">
        <authorList>
            <consortium name="Pathogen Informatics"/>
        </authorList>
    </citation>
    <scope>NUCLEOTIDE SEQUENCE [LARGE SCALE GENOMIC DNA]</scope>
    <source>
        <strain evidence="1 2">2789STDY5834970</strain>
    </source>
</reference>
<proteinExistence type="predicted"/>